<dbReference type="Proteomes" id="UP001165405">
    <property type="component" value="Unassembled WGS sequence"/>
</dbReference>
<evidence type="ECO:0000259" key="5">
    <source>
        <dbReference type="Pfam" id="PF00389"/>
    </source>
</evidence>
<accession>A0AA41QA45</accession>
<dbReference type="InterPro" id="IPR036291">
    <property type="entry name" value="NAD(P)-bd_dom_sf"/>
</dbReference>
<reference evidence="7" key="1">
    <citation type="submission" date="2022-01" db="EMBL/GenBank/DDBJ databases">
        <title>Antribacter sp. nov., isolated from Guizhou of China.</title>
        <authorList>
            <person name="Chengliang C."/>
            <person name="Ya Z."/>
        </authorList>
    </citation>
    <scope>NUCLEOTIDE SEQUENCE</scope>
    <source>
        <strain evidence="7">KLBMP 9083</strain>
    </source>
</reference>
<dbReference type="GO" id="GO:0016618">
    <property type="term" value="F:hydroxypyruvate reductase [NAD(P)H] activity"/>
    <property type="evidence" value="ECO:0007669"/>
    <property type="project" value="TreeGrafter"/>
</dbReference>
<evidence type="ECO:0000313" key="8">
    <source>
        <dbReference type="Proteomes" id="UP001165405"/>
    </source>
</evidence>
<evidence type="ECO:0000256" key="4">
    <source>
        <dbReference type="RuleBase" id="RU003719"/>
    </source>
</evidence>
<dbReference type="SUPFAM" id="SSF52283">
    <property type="entry name" value="Formate/glycerate dehydrogenase catalytic domain-like"/>
    <property type="match status" value="1"/>
</dbReference>
<sequence length="336" mass="36140">MQRPEVLLVMGEETFRTQFGPEELERLRAIAVVGEPLHVSGFDTDAARARLAEAEVLLTSWGAPRITGAVLAAAPRLRAALHCAGSVRGLVSDELWDRGVLVTNAVEDNALPVAEFTFAAIVLAGKKAPFLAQVARERREDWSYAQEHGELSNRGRTVGIVGFSRTGRRVVERLAALEAAEVLVADPFGDRDEIKAAGARLTTLDEVLAASHVTSLHAPALPSTRHMIGARELALMPDGATLINTARGVIVDTAALERECATGRLFAMLDVTDPEPLPRDSVLYDLPNVMLTPHVAGSLGSETRRMTASALDELERYVTGEPALAPVTRETLEFSA</sequence>
<organism evidence="7 8">
    <name type="scientific">Antribacter soli</name>
    <dbReference type="NCBI Taxonomy" id="2910976"/>
    <lineage>
        <taxon>Bacteria</taxon>
        <taxon>Bacillati</taxon>
        <taxon>Actinomycetota</taxon>
        <taxon>Actinomycetes</taxon>
        <taxon>Micrococcales</taxon>
        <taxon>Promicromonosporaceae</taxon>
        <taxon>Antribacter</taxon>
    </lineage>
</organism>
<dbReference type="InterPro" id="IPR050223">
    <property type="entry name" value="D-isomer_2-hydroxyacid_DH"/>
</dbReference>
<protein>
    <submittedName>
        <fullName evidence="7">Hydroxyacid dehydrogenase</fullName>
    </submittedName>
</protein>
<keyword evidence="8" id="KW-1185">Reference proteome</keyword>
<dbReference type="GO" id="GO:0030267">
    <property type="term" value="F:glyoxylate reductase (NADPH) activity"/>
    <property type="evidence" value="ECO:0007669"/>
    <property type="project" value="TreeGrafter"/>
</dbReference>
<dbReference type="Pfam" id="PF02826">
    <property type="entry name" value="2-Hacid_dh_C"/>
    <property type="match status" value="1"/>
</dbReference>
<evidence type="ECO:0000259" key="6">
    <source>
        <dbReference type="Pfam" id="PF02826"/>
    </source>
</evidence>
<keyword evidence="3" id="KW-0520">NAD</keyword>
<evidence type="ECO:0000256" key="2">
    <source>
        <dbReference type="ARBA" id="ARBA00023002"/>
    </source>
</evidence>
<feature type="domain" description="D-isomer specific 2-hydroxyacid dehydrogenase catalytic" evidence="5">
    <location>
        <begin position="41"/>
        <end position="327"/>
    </location>
</feature>
<name>A0AA41QA45_9MICO</name>
<dbReference type="Pfam" id="PF00389">
    <property type="entry name" value="2-Hacid_dh"/>
    <property type="match status" value="1"/>
</dbReference>
<dbReference type="SUPFAM" id="SSF51735">
    <property type="entry name" value="NAD(P)-binding Rossmann-fold domains"/>
    <property type="match status" value="1"/>
</dbReference>
<comment type="caution">
    <text evidence="7">The sequence shown here is derived from an EMBL/GenBank/DDBJ whole genome shotgun (WGS) entry which is preliminary data.</text>
</comment>
<dbReference type="RefSeq" id="WP_236087192.1">
    <property type="nucleotide sequence ID" value="NZ_JAKGSG010000005.1"/>
</dbReference>
<dbReference type="GO" id="GO:0051287">
    <property type="term" value="F:NAD binding"/>
    <property type="evidence" value="ECO:0007669"/>
    <property type="project" value="InterPro"/>
</dbReference>
<dbReference type="Gene3D" id="3.40.50.720">
    <property type="entry name" value="NAD(P)-binding Rossmann-like Domain"/>
    <property type="match status" value="2"/>
</dbReference>
<evidence type="ECO:0000256" key="1">
    <source>
        <dbReference type="ARBA" id="ARBA00005854"/>
    </source>
</evidence>
<dbReference type="InterPro" id="IPR006139">
    <property type="entry name" value="D-isomer_2_OHA_DH_cat_dom"/>
</dbReference>
<dbReference type="GO" id="GO:0005829">
    <property type="term" value="C:cytosol"/>
    <property type="evidence" value="ECO:0007669"/>
    <property type="project" value="TreeGrafter"/>
</dbReference>
<dbReference type="InterPro" id="IPR006140">
    <property type="entry name" value="D-isomer_DH_NAD-bd"/>
</dbReference>
<keyword evidence="2 4" id="KW-0560">Oxidoreductase</keyword>
<dbReference type="PANTHER" id="PTHR10996:SF178">
    <property type="entry name" value="2-HYDROXYACID DEHYDROGENASE YGL185C-RELATED"/>
    <property type="match status" value="1"/>
</dbReference>
<dbReference type="AlphaFoldDB" id="A0AA41QA45"/>
<feature type="domain" description="D-isomer specific 2-hydroxyacid dehydrogenase NAD-binding" evidence="6">
    <location>
        <begin position="137"/>
        <end position="296"/>
    </location>
</feature>
<evidence type="ECO:0000313" key="7">
    <source>
        <dbReference type="EMBL" id="MCF4119498.1"/>
    </source>
</evidence>
<dbReference type="PANTHER" id="PTHR10996">
    <property type="entry name" value="2-HYDROXYACID DEHYDROGENASE-RELATED"/>
    <property type="match status" value="1"/>
</dbReference>
<comment type="similarity">
    <text evidence="1 4">Belongs to the D-isomer specific 2-hydroxyacid dehydrogenase family.</text>
</comment>
<gene>
    <name evidence="7" type="ORF">L1785_00710</name>
</gene>
<dbReference type="CDD" id="cd12167">
    <property type="entry name" value="2-Hacid_dh_8"/>
    <property type="match status" value="1"/>
</dbReference>
<dbReference type="EMBL" id="JAKGSG010000005">
    <property type="protein sequence ID" value="MCF4119498.1"/>
    <property type="molecule type" value="Genomic_DNA"/>
</dbReference>
<proteinExistence type="inferred from homology"/>
<evidence type="ECO:0000256" key="3">
    <source>
        <dbReference type="ARBA" id="ARBA00023027"/>
    </source>
</evidence>